<accession>A0A8S5NPG5</accession>
<keyword evidence="1" id="KW-1133">Transmembrane helix</keyword>
<evidence type="ECO:0000256" key="1">
    <source>
        <dbReference type="SAM" id="Phobius"/>
    </source>
</evidence>
<proteinExistence type="predicted"/>
<name>A0A8S5NPG5_9CAUD</name>
<organism evidence="2">
    <name type="scientific">Siphoviridae sp. ctGMq5</name>
    <dbReference type="NCBI Taxonomy" id="2826220"/>
    <lineage>
        <taxon>Viruses</taxon>
        <taxon>Duplodnaviria</taxon>
        <taxon>Heunggongvirae</taxon>
        <taxon>Uroviricota</taxon>
        <taxon>Caudoviricetes</taxon>
    </lineage>
</organism>
<feature type="transmembrane region" description="Helical" evidence="1">
    <location>
        <begin position="12"/>
        <end position="32"/>
    </location>
</feature>
<keyword evidence="1" id="KW-0472">Membrane</keyword>
<keyword evidence="1" id="KW-0812">Transmembrane</keyword>
<sequence length="33" mass="3801">MTTKNQASEIYRVFRSFSLGVLRLLALSIYHVS</sequence>
<reference evidence="2" key="1">
    <citation type="journal article" date="2021" name="Proc. Natl. Acad. Sci. U.S.A.">
        <title>A Catalog of Tens of Thousands of Viruses from Human Metagenomes Reveals Hidden Associations with Chronic Diseases.</title>
        <authorList>
            <person name="Tisza M.J."/>
            <person name="Buck C.B."/>
        </authorList>
    </citation>
    <scope>NUCLEOTIDE SEQUENCE</scope>
    <source>
        <strain evidence="2">CtGMq5</strain>
    </source>
</reference>
<evidence type="ECO:0000313" key="2">
    <source>
        <dbReference type="EMBL" id="DAD95939.1"/>
    </source>
</evidence>
<dbReference type="EMBL" id="BK015206">
    <property type="protein sequence ID" value="DAD95939.1"/>
    <property type="molecule type" value="Genomic_DNA"/>
</dbReference>
<protein>
    <submittedName>
        <fullName evidence="2">Uncharacterized protein</fullName>
    </submittedName>
</protein>